<evidence type="ECO:0000313" key="1">
    <source>
        <dbReference type="EMBL" id="OCT60074.1"/>
    </source>
</evidence>
<proteinExistence type="predicted"/>
<organism evidence="1 2">
    <name type="scientific">Xenopus laevis</name>
    <name type="common">African clawed frog</name>
    <dbReference type="NCBI Taxonomy" id="8355"/>
    <lineage>
        <taxon>Eukaryota</taxon>
        <taxon>Metazoa</taxon>
        <taxon>Chordata</taxon>
        <taxon>Craniata</taxon>
        <taxon>Vertebrata</taxon>
        <taxon>Euteleostomi</taxon>
        <taxon>Amphibia</taxon>
        <taxon>Batrachia</taxon>
        <taxon>Anura</taxon>
        <taxon>Pipoidea</taxon>
        <taxon>Pipidae</taxon>
        <taxon>Xenopodinae</taxon>
        <taxon>Xenopus</taxon>
        <taxon>Xenopus</taxon>
    </lineage>
</organism>
<dbReference type="Proteomes" id="UP000694892">
    <property type="component" value="Chromosome 9_10S"/>
</dbReference>
<name>A0A974BS78_XENLA</name>
<dbReference type="EMBL" id="CM004483">
    <property type="protein sequence ID" value="OCT60074.1"/>
    <property type="molecule type" value="Genomic_DNA"/>
</dbReference>
<accession>A0A974BS78</accession>
<evidence type="ECO:0000313" key="2">
    <source>
        <dbReference type="Proteomes" id="UP000694892"/>
    </source>
</evidence>
<dbReference type="AlphaFoldDB" id="A0A974BS78"/>
<reference evidence="2" key="1">
    <citation type="journal article" date="2016" name="Nature">
        <title>Genome evolution in the allotetraploid frog Xenopus laevis.</title>
        <authorList>
            <person name="Session A.M."/>
            <person name="Uno Y."/>
            <person name="Kwon T."/>
            <person name="Chapman J.A."/>
            <person name="Toyoda A."/>
            <person name="Takahashi S."/>
            <person name="Fukui A."/>
            <person name="Hikosaka A."/>
            <person name="Suzuki A."/>
            <person name="Kondo M."/>
            <person name="van Heeringen S.J."/>
            <person name="Quigley I."/>
            <person name="Heinz S."/>
            <person name="Ogino H."/>
            <person name="Ochi H."/>
            <person name="Hellsten U."/>
            <person name="Lyons J.B."/>
            <person name="Simakov O."/>
            <person name="Putnam N."/>
            <person name="Stites J."/>
            <person name="Kuroki Y."/>
            <person name="Tanaka T."/>
            <person name="Michiue T."/>
            <person name="Watanabe M."/>
            <person name="Bogdanovic O."/>
            <person name="Lister R."/>
            <person name="Georgiou G."/>
            <person name="Paranjpe S.S."/>
            <person name="van Kruijsbergen I."/>
            <person name="Shu S."/>
            <person name="Carlson J."/>
            <person name="Kinoshita T."/>
            <person name="Ohta Y."/>
            <person name="Mawaribuchi S."/>
            <person name="Jenkins J."/>
            <person name="Grimwood J."/>
            <person name="Schmutz J."/>
            <person name="Mitros T."/>
            <person name="Mozaffari S.V."/>
            <person name="Suzuki Y."/>
            <person name="Haramoto Y."/>
            <person name="Yamamoto T.S."/>
            <person name="Takagi C."/>
            <person name="Heald R."/>
            <person name="Miller K."/>
            <person name="Haudenschild C."/>
            <person name="Kitzman J."/>
            <person name="Nakayama T."/>
            <person name="Izutsu Y."/>
            <person name="Robert J."/>
            <person name="Fortriede J."/>
            <person name="Burns K."/>
            <person name="Lotay V."/>
            <person name="Karimi K."/>
            <person name="Yasuoka Y."/>
            <person name="Dichmann D.S."/>
            <person name="Flajnik M.F."/>
            <person name="Houston D.W."/>
            <person name="Shendure J."/>
            <person name="DuPasquier L."/>
            <person name="Vize P.D."/>
            <person name="Zorn A.M."/>
            <person name="Ito M."/>
            <person name="Marcotte E.M."/>
            <person name="Wallingford J.B."/>
            <person name="Ito Y."/>
            <person name="Asashima M."/>
            <person name="Ueno N."/>
            <person name="Matsuda Y."/>
            <person name="Veenstra G.J."/>
            <person name="Fujiyama A."/>
            <person name="Harland R.M."/>
            <person name="Taira M."/>
            <person name="Rokhsar D.S."/>
        </authorList>
    </citation>
    <scope>NUCLEOTIDE SEQUENCE [LARGE SCALE GENOMIC DNA]</scope>
    <source>
        <strain evidence="2">J</strain>
    </source>
</reference>
<protein>
    <submittedName>
        <fullName evidence="1">Uncharacterized protein</fullName>
    </submittedName>
</protein>
<sequence length="89" mass="9901">MNGNSGCNCAKHNAVITSRFGKEEEGGWWGLLCTELLTNTSFMVTWGKERVIIHLVQEVQPFMASRYLGQVQGQQNLLTSESLPLLDST</sequence>
<gene>
    <name evidence="1" type="ORF">XELAEV_18046094mg</name>
</gene>